<organism evidence="2">
    <name type="scientific">marine metagenome</name>
    <dbReference type="NCBI Taxonomy" id="408172"/>
    <lineage>
        <taxon>unclassified sequences</taxon>
        <taxon>metagenomes</taxon>
        <taxon>ecological metagenomes</taxon>
    </lineage>
</organism>
<sequence>MGITDKIRQVKSKQGKSVKSTPASEGGLGLSPDQNSGSIDDDIRKAKENLLAEYWYDKYEKAASAIIKGEIRGDVADNFKKLQEKVDVINEDVALLEEEVSTDDPLTPLEKKFVTLDKLAEHYKLFLSRVQRQIATIGGGGAVELTDLDDVDDSNRSHKSIIMYNDVTGKYEASDPDMNAGISNEDHSGDEIILNATDSSGTDEGSSIRQENKTATAVPSPTGDIVHTGVLETTGNASISGTLGVGTDGDGRTDFNGDVKFNGNTSGALWDYSTNDLILYDSTRLEFGSNKDFEIWHGGSHTFMKNSGGDLRIRGDVLKLAREDGSEFYLVANVNNEVTLYHNGNAKIATTSSGISVTGNVVISNDGNIGSVGDTDSIAIDSSGNITASQNLTVTGETTHNDDVKFPGANYD</sequence>
<gene>
    <name evidence="2" type="ORF">METZ01_LOCUS69878</name>
</gene>
<evidence type="ECO:0000313" key="2">
    <source>
        <dbReference type="EMBL" id="SVA17024.1"/>
    </source>
</evidence>
<feature type="region of interest" description="Disordered" evidence="1">
    <location>
        <begin position="1"/>
        <end position="39"/>
    </location>
</feature>
<name>A0A381TML0_9ZZZZ</name>
<feature type="compositionally biased region" description="Polar residues" evidence="1">
    <location>
        <begin position="198"/>
        <end position="219"/>
    </location>
</feature>
<dbReference type="AlphaFoldDB" id="A0A381TML0"/>
<feature type="non-terminal residue" evidence="2">
    <location>
        <position position="412"/>
    </location>
</feature>
<accession>A0A381TML0</accession>
<dbReference type="EMBL" id="UINC01004813">
    <property type="protein sequence ID" value="SVA17024.1"/>
    <property type="molecule type" value="Genomic_DNA"/>
</dbReference>
<evidence type="ECO:0000256" key="1">
    <source>
        <dbReference type="SAM" id="MobiDB-lite"/>
    </source>
</evidence>
<proteinExistence type="predicted"/>
<feature type="region of interest" description="Disordered" evidence="1">
    <location>
        <begin position="198"/>
        <end position="224"/>
    </location>
</feature>
<protein>
    <submittedName>
        <fullName evidence="2">Uncharacterized protein</fullName>
    </submittedName>
</protein>
<reference evidence="2" key="1">
    <citation type="submission" date="2018-05" db="EMBL/GenBank/DDBJ databases">
        <authorList>
            <person name="Lanie J.A."/>
            <person name="Ng W.-L."/>
            <person name="Kazmierczak K.M."/>
            <person name="Andrzejewski T.M."/>
            <person name="Davidsen T.M."/>
            <person name="Wayne K.J."/>
            <person name="Tettelin H."/>
            <person name="Glass J.I."/>
            <person name="Rusch D."/>
            <person name="Podicherti R."/>
            <person name="Tsui H.-C.T."/>
            <person name="Winkler M.E."/>
        </authorList>
    </citation>
    <scope>NUCLEOTIDE SEQUENCE</scope>
</reference>